<evidence type="ECO:0000313" key="8">
    <source>
        <dbReference type="Proteomes" id="UP000184550"/>
    </source>
</evidence>
<evidence type="ECO:0000256" key="1">
    <source>
        <dbReference type="ARBA" id="ARBA00022723"/>
    </source>
</evidence>
<sequence length="323" mass="37023">MNYQFQFEPYQRAFKTPLKTAHGIWKTRTGIILNLTDEKGYIGWGEIAPLSWFGSETLEDAIAFCQQLPSFISIETIFTIPDNLPACQFGFESAFNQLNPNPSVDLSQLHYSGLLPTGKTVLTAWKTLFQQGYHTLKWKIGVDDITEEINIFQQLINQETRFLQETGFLSPSQKIYFRLDANGGLTFEQAQRWLEICDLININQELIEIEFLEQPLSISKFDLMLELCDRYSTPLALDESVANLQQLNSCYQQGWSDIFVIKPAIFGSPKKLKNFCQNNQIDSVFSSVFETDIGQQSALKLASELLLYDRAVGFGINHWFIEY</sequence>
<dbReference type="GO" id="GO:0000287">
    <property type="term" value="F:magnesium ion binding"/>
    <property type="evidence" value="ECO:0007669"/>
    <property type="project" value="UniProtKB-UniRule"/>
</dbReference>
<reference evidence="7" key="1">
    <citation type="submission" date="2019-10" db="EMBL/GenBank/DDBJ databases">
        <authorList>
            <consortium name="Genoscope - CEA"/>
            <person name="William W."/>
        </authorList>
    </citation>
    <scope>NUCLEOTIDE SEQUENCE [LARGE SCALE GENOMIC DNA]</scope>
    <source>
        <strain evidence="7">BBR_PRJEB10992</strain>
    </source>
</reference>
<comment type="pathway">
    <text evidence="4">Quinol/quinone metabolism; 1,4-dihydroxy-2-naphthoate biosynthesis; 1,4-dihydroxy-2-naphthoate from chorismate: step 4/7.</text>
</comment>
<gene>
    <name evidence="4 7" type="primary">menC</name>
    <name evidence="7" type="ORF">PL8927_710064</name>
</gene>
<keyword evidence="2 4" id="KW-0460">Magnesium</keyword>
<evidence type="ECO:0000313" key="7">
    <source>
        <dbReference type="EMBL" id="VXD21130.1"/>
    </source>
</evidence>
<comment type="function">
    <text evidence="4">Converts 2-succinyl-6-hydroxy-2,4-cyclohexadiene-1-carboxylate (SHCHC) to 2-succinylbenzoate (OSB).</text>
</comment>
<dbReference type="Pfam" id="PF21508">
    <property type="entry name" value="MenC_N"/>
    <property type="match status" value="1"/>
</dbReference>
<comment type="pathway">
    <text evidence="4">Cofactor biosynthesis; phylloquinone biosynthesis.</text>
</comment>
<dbReference type="InterPro" id="IPR029017">
    <property type="entry name" value="Enolase-like_N"/>
</dbReference>
<dbReference type="EMBL" id="CZCU02000148">
    <property type="protein sequence ID" value="VXD21130.1"/>
    <property type="molecule type" value="Genomic_DNA"/>
</dbReference>
<comment type="similarity">
    <text evidence="4">Belongs to the mandelate racemase/muconate lactonizing enzyme family. MenC type 1 subfamily.</text>
</comment>
<dbReference type="GO" id="GO:0009234">
    <property type="term" value="P:menaquinone biosynthetic process"/>
    <property type="evidence" value="ECO:0007669"/>
    <property type="project" value="UniProtKB-UniRule"/>
</dbReference>
<dbReference type="Gene3D" id="3.30.390.10">
    <property type="entry name" value="Enolase-like, N-terminal domain"/>
    <property type="match status" value="1"/>
</dbReference>
<evidence type="ECO:0000256" key="3">
    <source>
        <dbReference type="ARBA" id="ARBA00023239"/>
    </source>
</evidence>
<keyword evidence="3 4" id="KW-0456">Lyase</keyword>
<proteinExistence type="inferred from homology"/>
<dbReference type="RefSeq" id="WP_083623569.1">
    <property type="nucleotide sequence ID" value="NZ_LR734876.1"/>
</dbReference>
<dbReference type="EC" id="4.2.1.113" evidence="4 5"/>
<dbReference type="UniPathway" id="UPA00995"/>
<dbReference type="InterPro" id="IPR010196">
    <property type="entry name" value="OSB_synthase_MenC1"/>
</dbReference>
<dbReference type="Gene3D" id="3.20.20.120">
    <property type="entry name" value="Enolase-like C-terminal domain"/>
    <property type="match status" value="1"/>
</dbReference>
<dbReference type="SFLD" id="SFLDF00009">
    <property type="entry name" value="o-succinylbenzoate_synthase"/>
    <property type="match status" value="1"/>
</dbReference>
<evidence type="ECO:0000256" key="4">
    <source>
        <dbReference type="HAMAP-Rule" id="MF_00470"/>
    </source>
</evidence>
<comment type="caution">
    <text evidence="7">The sequence shown here is derived from an EMBL/GenBank/DDBJ whole genome shotgun (WGS) entry which is preliminary data.</text>
</comment>
<feature type="binding site" evidence="4">
    <location>
        <position position="180"/>
    </location>
    <ligand>
        <name>Mg(2+)</name>
        <dbReference type="ChEBI" id="CHEBI:18420"/>
    </ligand>
</feature>
<evidence type="ECO:0000256" key="2">
    <source>
        <dbReference type="ARBA" id="ARBA00022842"/>
    </source>
</evidence>
<organism evidence="7 8">
    <name type="scientific">Planktothrix serta PCC 8927</name>
    <dbReference type="NCBI Taxonomy" id="671068"/>
    <lineage>
        <taxon>Bacteria</taxon>
        <taxon>Bacillati</taxon>
        <taxon>Cyanobacteriota</taxon>
        <taxon>Cyanophyceae</taxon>
        <taxon>Oscillatoriophycideae</taxon>
        <taxon>Oscillatoriales</taxon>
        <taxon>Microcoleaceae</taxon>
        <taxon>Planktothrix</taxon>
    </lineage>
</organism>
<dbReference type="Pfam" id="PF13378">
    <property type="entry name" value="MR_MLE_C"/>
    <property type="match status" value="1"/>
</dbReference>
<accession>A0A7Z9BTY0</accession>
<dbReference type="CDD" id="cd03320">
    <property type="entry name" value="OSBS"/>
    <property type="match status" value="1"/>
</dbReference>
<dbReference type="PANTHER" id="PTHR48073">
    <property type="entry name" value="O-SUCCINYLBENZOATE SYNTHASE-RELATED"/>
    <property type="match status" value="1"/>
</dbReference>
<feature type="active site" description="Proton acceptor" evidence="4">
    <location>
        <position position="262"/>
    </location>
</feature>
<feature type="active site" description="Proton donor" evidence="4">
    <location>
        <position position="139"/>
    </location>
</feature>
<dbReference type="InterPro" id="IPR036849">
    <property type="entry name" value="Enolase-like_C_sf"/>
</dbReference>
<keyword evidence="8" id="KW-1185">Reference proteome</keyword>
<dbReference type="InterPro" id="IPR013342">
    <property type="entry name" value="Mandelate_racemase_C"/>
</dbReference>
<dbReference type="HAMAP" id="MF_00470">
    <property type="entry name" value="MenC_1"/>
    <property type="match status" value="1"/>
</dbReference>
<feature type="binding site" evidence="4">
    <location>
        <position position="213"/>
    </location>
    <ligand>
        <name>Mg(2+)</name>
        <dbReference type="ChEBI" id="CHEBI:18420"/>
    </ligand>
</feature>
<dbReference type="InterPro" id="IPR029065">
    <property type="entry name" value="Enolase_C-like"/>
</dbReference>
<comment type="cofactor">
    <cofactor evidence="4">
        <name>a divalent metal cation</name>
        <dbReference type="ChEBI" id="CHEBI:60240"/>
    </cofactor>
</comment>
<dbReference type="PANTHER" id="PTHR48073:SF6">
    <property type="entry name" value="PROTEIN PHYLLO, CHLOROPLASTIC-LIKE"/>
    <property type="match status" value="1"/>
</dbReference>
<dbReference type="AlphaFoldDB" id="A0A7Z9BTY0"/>
<comment type="catalytic activity">
    <reaction evidence="4">
        <text>(1R,6R)-6-hydroxy-2-succinyl-cyclohexa-2,4-diene-1-carboxylate = 2-succinylbenzoate + H2O</text>
        <dbReference type="Rhea" id="RHEA:10196"/>
        <dbReference type="ChEBI" id="CHEBI:15377"/>
        <dbReference type="ChEBI" id="CHEBI:18325"/>
        <dbReference type="ChEBI" id="CHEBI:58689"/>
        <dbReference type="EC" id="4.2.1.113"/>
    </reaction>
</comment>
<feature type="binding site" evidence="4">
    <location>
        <position position="238"/>
    </location>
    <ligand>
        <name>Mg(2+)</name>
        <dbReference type="ChEBI" id="CHEBI:18420"/>
    </ligand>
</feature>
<dbReference type="GO" id="GO:0042372">
    <property type="term" value="P:phylloquinone biosynthetic process"/>
    <property type="evidence" value="ECO:0007669"/>
    <property type="project" value="UniProtKB-UniRule"/>
</dbReference>
<dbReference type="SUPFAM" id="SSF54826">
    <property type="entry name" value="Enolase N-terminal domain-like"/>
    <property type="match status" value="1"/>
</dbReference>
<keyword evidence="1 4" id="KW-0479">Metal-binding</keyword>
<dbReference type="InterPro" id="IPR041338">
    <property type="entry name" value="OSBS_N"/>
</dbReference>
<protein>
    <recommendedName>
        <fullName evidence="4 5">o-succinylbenzoate synthase</fullName>
        <shortName evidence="4">OSB synthase</shortName>
        <shortName evidence="4">OSBS</shortName>
        <ecNumber evidence="4 5">4.2.1.113</ecNumber>
    </recommendedName>
    <alternativeName>
        <fullName evidence="4">4-(2'-carboxyphenyl)-4-oxybutyric acid synthase</fullName>
    </alternativeName>
    <alternativeName>
        <fullName evidence="4">o-succinylbenzoic acid synthase</fullName>
    </alternativeName>
</protein>
<evidence type="ECO:0000259" key="6">
    <source>
        <dbReference type="SMART" id="SM00922"/>
    </source>
</evidence>
<dbReference type="NCBIfam" id="TIGR01927">
    <property type="entry name" value="menC_gam_Gplu"/>
    <property type="match status" value="1"/>
</dbReference>
<dbReference type="SMART" id="SM00922">
    <property type="entry name" value="MR_MLE"/>
    <property type="match status" value="1"/>
</dbReference>
<evidence type="ECO:0000256" key="5">
    <source>
        <dbReference type="NCBIfam" id="TIGR01927"/>
    </source>
</evidence>
<dbReference type="Proteomes" id="UP000184550">
    <property type="component" value="Unassembled WGS sequence"/>
</dbReference>
<dbReference type="OrthoDB" id="9802699at2"/>
<dbReference type="UniPathway" id="UPA01057">
    <property type="reaction ID" value="UER00165"/>
</dbReference>
<dbReference type="SFLD" id="SFLDS00001">
    <property type="entry name" value="Enolase"/>
    <property type="match status" value="1"/>
</dbReference>
<dbReference type="GO" id="GO:0043748">
    <property type="term" value="F:O-succinylbenzoate synthase activity"/>
    <property type="evidence" value="ECO:0007669"/>
    <property type="project" value="UniProtKB-EC"/>
</dbReference>
<name>A0A7Z9BTY0_9CYAN</name>
<dbReference type="SFLD" id="SFLDG00180">
    <property type="entry name" value="muconate_cycloisomerase"/>
    <property type="match status" value="1"/>
</dbReference>
<dbReference type="SUPFAM" id="SSF51604">
    <property type="entry name" value="Enolase C-terminal domain-like"/>
    <property type="match status" value="1"/>
</dbReference>
<dbReference type="NCBIfam" id="NF002739">
    <property type="entry name" value="PRK02714.1"/>
    <property type="match status" value="1"/>
</dbReference>
<feature type="domain" description="Mandelate racemase/muconate lactonizing enzyme C-terminal" evidence="6">
    <location>
        <begin position="118"/>
        <end position="234"/>
    </location>
</feature>